<dbReference type="Proteomes" id="UP000075799">
    <property type="component" value="Unassembled WGS sequence"/>
</dbReference>
<accession>A0A162FUL0</accession>
<dbReference type="RefSeq" id="WP_063209757.1">
    <property type="nucleotide sequence ID" value="NZ_LUKD01000009.1"/>
</dbReference>
<reference evidence="2 3" key="1">
    <citation type="submission" date="2016-03" db="EMBL/GenBank/DDBJ databases">
        <authorList>
            <person name="Ploux O."/>
        </authorList>
    </citation>
    <scope>NUCLEOTIDE SEQUENCE [LARGE SCALE GENOMIC DNA]</scope>
    <source>
        <strain evidence="2 3">EC13</strain>
    </source>
</reference>
<dbReference type="OrthoDB" id="5291348at2"/>
<feature type="chain" id="PRO_5007834043" evidence="1">
    <location>
        <begin position="20"/>
        <end position="252"/>
    </location>
</feature>
<keyword evidence="1" id="KW-0732">Signal</keyword>
<evidence type="ECO:0000313" key="2">
    <source>
        <dbReference type="EMBL" id="KYG62328.1"/>
    </source>
</evidence>
<gene>
    <name evidence="2" type="ORF">AZI87_17550</name>
</gene>
<name>A0A162FUL0_BDEBC</name>
<evidence type="ECO:0000313" key="3">
    <source>
        <dbReference type="Proteomes" id="UP000075799"/>
    </source>
</evidence>
<proteinExistence type="predicted"/>
<comment type="caution">
    <text evidence="2">The sequence shown here is derived from an EMBL/GenBank/DDBJ whole genome shotgun (WGS) entry which is preliminary data.</text>
</comment>
<sequence>MKLLTLSLLWIFSGSLAMAQQAGINAVSTSEDIYACNLSLNAVPTENPIGKIMGSLIWEDLTVSESSISRTRSGGYVLSDDVAAIFDSSAQWNAALTNLKLSFSTEQMGVGYNVHVCYVGPTKKEVGRNDQSEKTYDIVSSVYHSLPDYAKFAQLYYRTITRCDLRGMGSQSASRPNNQTRPSGTMEVDYSYTSNWAAFDGSYKETTVIVNANRPKNVPRFCEIIFQFKEGSTDLRPNDLKYTEVNLGVDIY</sequence>
<dbReference type="EMBL" id="LUKD01000009">
    <property type="protein sequence ID" value="KYG62328.1"/>
    <property type="molecule type" value="Genomic_DNA"/>
</dbReference>
<evidence type="ECO:0000256" key="1">
    <source>
        <dbReference type="SAM" id="SignalP"/>
    </source>
</evidence>
<dbReference type="AlphaFoldDB" id="A0A162FUL0"/>
<protein>
    <submittedName>
        <fullName evidence="2">Uncharacterized protein</fullName>
    </submittedName>
</protein>
<feature type="signal peptide" evidence="1">
    <location>
        <begin position="1"/>
        <end position="19"/>
    </location>
</feature>
<organism evidence="2 3">
    <name type="scientific">Bdellovibrio bacteriovorus</name>
    <dbReference type="NCBI Taxonomy" id="959"/>
    <lineage>
        <taxon>Bacteria</taxon>
        <taxon>Pseudomonadati</taxon>
        <taxon>Bdellovibrionota</taxon>
        <taxon>Bdellovibrionia</taxon>
        <taxon>Bdellovibrionales</taxon>
        <taxon>Pseudobdellovibrionaceae</taxon>
        <taxon>Bdellovibrio</taxon>
    </lineage>
</organism>